<dbReference type="PANTHER" id="PTHR11695:SF294">
    <property type="entry name" value="RETICULON-4-INTERACTING PROTEIN 1, MITOCHONDRIAL"/>
    <property type="match status" value="1"/>
</dbReference>
<proteinExistence type="predicted"/>
<sequence>MKAAQISKYGGVEVIEINENAPDPSLKPGQILAEVYAASLNPFDSFVRGGYLKEKVPLELPVTLGGDFAGIVTKVGQDVANFKVGDEVYGAALVVAGGSGSLAEFVAGNTANLAQKPKNIDFVEAASLPLVGASAIQALEEHINLKQGQKILIHGGSGGIGSIAIQLAKAIGAYVAATVSTKDVGFAKSLGADEVIDFKVEDFEKIVKDFDAVFVTGGADVVDKSFKVLKRGGTIVSMLGAPSADLAKKYGINAIGQVTGTSSERLGTLAKYVEEGKIKPQIDKVFPLEEAKEAFKHLEEGHPRGKVVLKIK</sequence>
<dbReference type="InterPro" id="IPR050700">
    <property type="entry name" value="YIM1/Zinc_Alcohol_DH_Fams"/>
</dbReference>
<dbReference type="InterPro" id="IPR020843">
    <property type="entry name" value="ER"/>
</dbReference>
<dbReference type="Pfam" id="PF13602">
    <property type="entry name" value="ADH_zinc_N_2"/>
    <property type="match status" value="1"/>
</dbReference>
<dbReference type="CDD" id="cd05289">
    <property type="entry name" value="MDR_like_2"/>
    <property type="match status" value="1"/>
</dbReference>
<dbReference type="PANTHER" id="PTHR11695">
    <property type="entry name" value="ALCOHOL DEHYDROGENASE RELATED"/>
    <property type="match status" value="1"/>
</dbReference>
<accession>A0A1F5G706</accession>
<reference evidence="3 4" key="1">
    <citation type="journal article" date="2016" name="Nat. Commun.">
        <title>Thousands of microbial genomes shed light on interconnected biogeochemical processes in an aquifer system.</title>
        <authorList>
            <person name="Anantharaman K."/>
            <person name="Brown C.T."/>
            <person name="Hug L.A."/>
            <person name="Sharon I."/>
            <person name="Castelle C.J."/>
            <person name="Probst A.J."/>
            <person name="Thomas B.C."/>
            <person name="Singh A."/>
            <person name="Wilkins M.J."/>
            <person name="Karaoz U."/>
            <person name="Brodie E.L."/>
            <person name="Williams K.H."/>
            <person name="Hubbard S.S."/>
            <person name="Banfield J.F."/>
        </authorList>
    </citation>
    <scope>NUCLEOTIDE SEQUENCE [LARGE SCALE GENOMIC DNA]</scope>
</reference>
<dbReference type="Gene3D" id="3.90.180.10">
    <property type="entry name" value="Medium-chain alcohol dehydrogenases, catalytic domain"/>
    <property type="match status" value="1"/>
</dbReference>
<organism evidence="3 4">
    <name type="scientific">Candidatus Curtissbacteria bacterium RIFCSPHIGHO2_02_FULL_40_16b</name>
    <dbReference type="NCBI Taxonomy" id="1797714"/>
    <lineage>
        <taxon>Bacteria</taxon>
        <taxon>Candidatus Curtissiibacteriota</taxon>
    </lineage>
</organism>
<dbReference type="InterPro" id="IPR002364">
    <property type="entry name" value="Quin_OxRdtase/zeta-crystal_CS"/>
</dbReference>
<dbReference type="InterPro" id="IPR013154">
    <property type="entry name" value="ADH-like_N"/>
</dbReference>
<comment type="caution">
    <text evidence="3">The sequence shown here is derived from an EMBL/GenBank/DDBJ whole genome shotgun (WGS) entry which is preliminary data.</text>
</comment>
<evidence type="ECO:0000259" key="2">
    <source>
        <dbReference type="SMART" id="SM00829"/>
    </source>
</evidence>
<dbReference type="InterPro" id="IPR036291">
    <property type="entry name" value="NAD(P)-bd_dom_sf"/>
</dbReference>
<dbReference type="AlphaFoldDB" id="A0A1F5G706"/>
<dbReference type="SUPFAM" id="SSF51735">
    <property type="entry name" value="NAD(P)-binding Rossmann-fold domains"/>
    <property type="match status" value="1"/>
</dbReference>
<dbReference type="SMART" id="SM00829">
    <property type="entry name" value="PKS_ER"/>
    <property type="match status" value="1"/>
</dbReference>
<dbReference type="Gene3D" id="3.40.50.720">
    <property type="entry name" value="NAD(P)-binding Rossmann-like Domain"/>
    <property type="match status" value="1"/>
</dbReference>
<dbReference type="InterPro" id="IPR011032">
    <property type="entry name" value="GroES-like_sf"/>
</dbReference>
<dbReference type="STRING" id="1797714.A3D04_02215"/>
<keyword evidence="1" id="KW-0560">Oxidoreductase</keyword>
<dbReference type="Pfam" id="PF08240">
    <property type="entry name" value="ADH_N"/>
    <property type="match status" value="1"/>
</dbReference>
<dbReference type="PROSITE" id="PS01162">
    <property type="entry name" value="QOR_ZETA_CRYSTAL"/>
    <property type="match status" value="1"/>
</dbReference>
<dbReference type="EMBL" id="MFBD01000045">
    <property type="protein sequence ID" value="OGD87660.1"/>
    <property type="molecule type" value="Genomic_DNA"/>
</dbReference>
<feature type="domain" description="Enoyl reductase (ER)" evidence="2">
    <location>
        <begin position="10"/>
        <end position="309"/>
    </location>
</feature>
<dbReference type="GO" id="GO:0016491">
    <property type="term" value="F:oxidoreductase activity"/>
    <property type="evidence" value="ECO:0007669"/>
    <property type="project" value="UniProtKB-KW"/>
</dbReference>
<dbReference type="GO" id="GO:0008270">
    <property type="term" value="F:zinc ion binding"/>
    <property type="evidence" value="ECO:0007669"/>
    <property type="project" value="InterPro"/>
</dbReference>
<evidence type="ECO:0000313" key="4">
    <source>
        <dbReference type="Proteomes" id="UP000177369"/>
    </source>
</evidence>
<protein>
    <recommendedName>
        <fullName evidence="2">Enoyl reductase (ER) domain-containing protein</fullName>
    </recommendedName>
</protein>
<dbReference type="Proteomes" id="UP000177369">
    <property type="component" value="Unassembled WGS sequence"/>
</dbReference>
<name>A0A1F5G706_9BACT</name>
<dbReference type="SUPFAM" id="SSF50129">
    <property type="entry name" value="GroES-like"/>
    <property type="match status" value="1"/>
</dbReference>
<evidence type="ECO:0000313" key="3">
    <source>
        <dbReference type="EMBL" id="OGD87660.1"/>
    </source>
</evidence>
<gene>
    <name evidence="3" type="ORF">A3D04_02215</name>
</gene>
<evidence type="ECO:0000256" key="1">
    <source>
        <dbReference type="ARBA" id="ARBA00023002"/>
    </source>
</evidence>